<dbReference type="Gene3D" id="3.30.390.10">
    <property type="entry name" value="Enolase-like, N-terminal domain"/>
    <property type="match status" value="1"/>
</dbReference>
<dbReference type="NCBIfam" id="NF011654">
    <property type="entry name" value="PRK15072.1"/>
    <property type="match status" value="1"/>
</dbReference>
<dbReference type="CDD" id="cd08261">
    <property type="entry name" value="Zn_ADH7"/>
    <property type="match status" value="1"/>
</dbReference>
<dbReference type="GO" id="GO:0008927">
    <property type="term" value="F:mannonate dehydratase activity"/>
    <property type="evidence" value="ECO:0007669"/>
    <property type="project" value="UniProtKB-ARBA"/>
</dbReference>
<dbReference type="PROSITE" id="PS00909">
    <property type="entry name" value="MR_MLE_2"/>
    <property type="match status" value="1"/>
</dbReference>
<sequence>MKIVKAEVFVTCPGRNFVTLKITTEDGITGLGDATLNGRELSVASYLQDHLCPQLIGRDAHRIEDIWQFFYKGAYWRRGPVTMSAISAVDMALWDIKAKAANMPLYQLLGGASREGVMVYCHTTGHSIDEALDDYARHQELGFKAIRVQCGIPGMKTTYGMSKGKGLAYEPATKGQWPEEQLWSTEKYLDFMPKLFDAVRNKFGFNEHLLHDMHHRLTPIEAARFGKSIEDYRMFWMEDPTPAENQECFRLIRQHTVTPIAVGEVFNSIWDCKQLIEEQLIDYIRTTLTHAGGITGMRRIADFASLYQVRTGSHGPSDLSPVCMAVALHFDLWVPNFGVQEYMGYSEQMLEVFPHNWTFDNGYMHPGDKPGLGIEFDEKLAAKYPYEPTYLPVARLEDGTLWNQLAIVEREIPTPSAGGVRVKVKLAGICGSDSHIYRGHNPFAKYPRVIGHEFFGVINAVGDGVESARVGERVAVDPVVSCGHCYPCSIGKPNVCTTLAVLGVHADGGFSEYAVVPAKNAWKIPEAVADQYAVMIEPFTIAANVTGHGQPTENDTVLVYGAGPIGLTIVQVLKGVYNVKNVIVADRIDERLEKAKESGADWAINNSQTPLGEIFTEKGIKPTLIIDAACHPSILKEAVTLASPAARIVLMGFSSEPSEVIQQGMR</sequence>
<dbReference type="GO" id="GO:0009063">
    <property type="term" value="P:amino acid catabolic process"/>
    <property type="evidence" value="ECO:0007669"/>
    <property type="project" value="InterPro"/>
</dbReference>
<comment type="cofactor">
    <cofactor evidence="2">
        <name>Zn(2+)</name>
        <dbReference type="ChEBI" id="CHEBI:29105"/>
    </cofactor>
</comment>
<accession>A0A7G6K411</accession>
<dbReference type="InterPro" id="IPR029017">
    <property type="entry name" value="Enolase-like_N"/>
</dbReference>
<evidence type="ECO:0000313" key="4">
    <source>
        <dbReference type="EMBL" id="QNC61954.1"/>
    </source>
</evidence>
<gene>
    <name evidence="4" type="ORF">G5S56_12340</name>
</gene>
<dbReference type="PANTHER" id="PTHR48080">
    <property type="entry name" value="D-GALACTONATE DEHYDRATASE-RELATED"/>
    <property type="match status" value="1"/>
</dbReference>
<dbReference type="InterPro" id="IPR013149">
    <property type="entry name" value="ADH-like_C"/>
</dbReference>
<dbReference type="SUPFAM" id="SSF54826">
    <property type="entry name" value="Enolase N-terminal domain-like"/>
    <property type="match status" value="1"/>
</dbReference>
<keyword evidence="1" id="KW-0560">Oxidoreductase</keyword>
<dbReference type="SMART" id="SM00922">
    <property type="entry name" value="MR_MLE"/>
    <property type="match status" value="1"/>
</dbReference>
<dbReference type="Pfam" id="PF02746">
    <property type="entry name" value="MR_MLE_N"/>
    <property type="match status" value="1"/>
</dbReference>
<dbReference type="PROSITE" id="PS00059">
    <property type="entry name" value="ADH_ZINC"/>
    <property type="match status" value="1"/>
</dbReference>
<dbReference type="SUPFAM" id="SSF51604">
    <property type="entry name" value="Enolase C-terminal domain-like"/>
    <property type="match status" value="1"/>
</dbReference>
<dbReference type="InterPro" id="IPR036849">
    <property type="entry name" value="Enolase-like_C_sf"/>
</dbReference>
<evidence type="ECO:0000259" key="3">
    <source>
        <dbReference type="SMART" id="SM00922"/>
    </source>
</evidence>
<dbReference type="Gene3D" id="3.20.20.120">
    <property type="entry name" value="Enolase-like C-terminal domain"/>
    <property type="match status" value="1"/>
</dbReference>
<keyword evidence="2" id="KW-0862">Zinc</keyword>
<evidence type="ECO:0000256" key="1">
    <source>
        <dbReference type="ARBA" id="ARBA00023002"/>
    </source>
</evidence>
<dbReference type="Pfam" id="PF08240">
    <property type="entry name" value="ADH_N"/>
    <property type="match status" value="1"/>
</dbReference>
<dbReference type="SFLD" id="SFLDG00033">
    <property type="entry name" value="mannonate_dehydratase"/>
    <property type="match status" value="1"/>
</dbReference>
<keyword evidence="2" id="KW-0479">Metal-binding</keyword>
<dbReference type="Pfam" id="PF13378">
    <property type="entry name" value="MR_MLE_C"/>
    <property type="match status" value="1"/>
</dbReference>
<dbReference type="NCBIfam" id="NF043051">
    <property type="entry name" value="ManoateDhtManD"/>
    <property type="match status" value="1"/>
</dbReference>
<dbReference type="InterPro" id="IPR034589">
    <property type="entry name" value="D-mannonate_dehydratase-like"/>
</dbReference>
<evidence type="ECO:0000256" key="2">
    <source>
        <dbReference type="RuleBase" id="RU361277"/>
    </source>
</evidence>
<dbReference type="GO" id="GO:0016491">
    <property type="term" value="F:oxidoreductase activity"/>
    <property type="evidence" value="ECO:0007669"/>
    <property type="project" value="UniProtKB-KW"/>
</dbReference>
<organism evidence="4 5">
    <name type="scientific">Shigella boydii</name>
    <dbReference type="NCBI Taxonomy" id="621"/>
    <lineage>
        <taxon>Bacteria</taxon>
        <taxon>Pseudomonadati</taxon>
        <taxon>Pseudomonadota</taxon>
        <taxon>Gammaproteobacteria</taxon>
        <taxon>Enterobacterales</taxon>
        <taxon>Enterobacteriaceae</taxon>
        <taxon>Shigella</taxon>
    </lineage>
</organism>
<dbReference type="InterPro" id="IPR013342">
    <property type="entry name" value="Mandelate_racemase_C"/>
</dbReference>
<dbReference type="EMBL" id="CP049278">
    <property type="protein sequence ID" value="QNC61954.1"/>
    <property type="molecule type" value="Genomic_DNA"/>
</dbReference>
<dbReference type="Gene3D" id="3.40.50.720">
    <property type="entry name" value="NAD(P)-binding Rossmann-like Domain"/>
    <property type="match status" value="1"/>
</dbReference>
<dbReference type="PANTHER" id="PTHR48080:SF6">
    <property type="entry name" value="STARVATION-SENSING PROTEIN RSPA"/>
    <property type="match status" value="1"/>
</dbReference>
<proteinExistence type="inferred from homology"/>
<evidence type="ECO:0000313" key="5">
    <source>
        <dbReference type="Proteomes" id="UP000515238"/>
    </source>
</evidence>
<dbReference type="InterPro" id="IPR013341">
    <property type="entry name" value="Mandelate_racemase_N_dom"/>
</dbReference>
<feature type="domain" description="Mandelate racemase/muconate lactonizing enzyme C-terminal" evidence="3">
    <location>
        <begin position="128"/>
        <end position="259"/>
    </location>
</feature>
<dbReference type="AlphaFoldDB" id="A0A7G6K411"/>
<dbReference type="InterPro" id="IPR011032">
    <property type="entry name" value="GroES-like_sf"/>
</dbReference>
<dbReference type="GO" id="GO:0016052">
    <property type="term" value="P:carbohydrate catabolic process"/>
    <property type="evidence" value="ECO:0007669"/>
    <property type="project" value="UniProtKB-ARBA"/>
</dbReference>
<dbReference type="SFLD" id="SFLDS00001">
    <property type="entry name" value="Enolase"/>
    <property type="match status" value="1"/>
</dbReference>
<dbReference type="SUPFAM" id="SSF51735">
    <property type="entry name" value="NAD(P)-binding Rossmann-fold domains"/>
    <property type="match status" value="1"/>
</dbReference>
<comment type="similarity">
    <text evidence="2">Belongs to the zinc-containing alcohol dehydrogenase family.</text>
</comment>
<dbReference type="CDD" id="cd03322">
    <property type="entry name" value="RspA"/>
    <property type="match status" value="1"/>
</dbReference>
<dbReference type="InterPro" id="IPR018110">
    <property type="entry name" value="Mandel_Rmase/mucon_lact_enz_CS"/>
</dbReference>
<dbReference type="GO" id="GO:0008270">
    <property type="term" value="F:zinc ion binding"/>
    <property type="evidence" value="ECO:0007669"/>
    <property type="project" value="InterPro"/>
</dbReference>
<dbReference type="NCBIfam" id="NF007489">
    <property type="entry name" value="PRK10083.1"/>
    <property type="match status" value="1"/>
</dbReference>
<dbReference type="FunFam" id="3.30.390.10:FF:000002">
    <property type="entry name" value="D-galactonate dehydratase family protein"/>
    <property type="match status" value="1"/>
</dbReference>
<dbReference type="Gene3D" id="3.90.180.10">
    <property type="entry name" value="Medium-chain alcohol dehydrogenases, catalytic domain"/>
    <property type="match status" value="1"/>
</dbReference>
<protein>
    <submittedName>
        <fullName evidence="4">Zn-dependent oxidoreductase</fullName>
    </submittedName>
</protein>
<dbReference type="Proteomes" id="UP000515238">
    <property type="component" value="Chromosome"/>
</dbReference>
<dbReference type="InterPro" id="IPR036291">
    <property type="entry name" value="NAD(P)-bd_dom_sf"/>
</dbReference>
<name>A0A7G6K411_SHIBO</name>
<dbReference type="FunFam" id="3.20.20.120:FF:000004">
    <property type="entry name" value="D-galactonate dehydratase family protein"/>
    <property type="match status" value="1"/>
</dbReference>
<dbReference type="SUPFAM" id="SSF50129">
    <property type="entry name" value="GroES-like"/>
    <property type="match status" value="1"/>
</dbReference>
<dbReference type="GO" id="GO:0000287">
    <property type="term" value="F:magnesium ion binding"/>
    <property type="evidence" value="ECO:0007669"/>
    <property type="project" value="UniProtKB-ARBA"/>
</dbReference>
<reference evidence="4 5" key="1">
    <citation type="submission" date="2020-08" db="EMBL/GenBank/DDBJ databases">
        <title>Complete genome sequencing of Shigella boydii.</title>
        <authorList>
            <person name="Hazen T.H."/>
            <person name="Michalski J.M."/>
            <person name="Rasko D.A."/>
        </authorList>
    </citation>
    <scope>NUCLEOTIDE SEQUENCE [LARGE SCALE GENOMIC DNA]</scope>
    <source>
        <strain evidence="4 5">600690</strain>
    </source>
</reference>
<dbReference type="InterPro" id="IPR029065">
    <property type="entry name" value="Enolase_C-like"/>
</dbReference>
<dbReference type="InterPro" id="IPR013154">
    <property type="entry name" value="ADH-like_N"/>
</dbReference>
<dbReference type="InterPro" id="IPR034593">
    <property type="entry name" value="DgoD-like"/>
</dbReference>
<dbReference type="Pfam" id="PF00107">
    <property type="entry name" value="ADH_zinc_N"/>
    <property type="match status" value="1"/>
</dbReference>
<dbReference type="PROSITE" id="PS00908">
    <property type="entry name" value="MR_MLE_1"/>
    <property type="match status" value="1"/>
</dbReference>
<dbReference type="InterPro" id="IPR002328">
    <property type="entry name" value="ADH_Zn_CS"/>
</dbReference>